<dbReference type="Proteomes" id="UP000219439">
    <property type="component" value="Unassembled WGS sequence"/>
</dbReference>
<name>A0A285PE18_9HYPH</name>
<accession>A0A285PE18</accession>
<comment type="function">
    <text evidence="6">Also exhibits azoreductase activity. Catalyzes the reductive cleavage of the azo bond in aromatic azo compounds to the corresponding amines.</text>
</comment>
<evidence type="ECO:0000256" key="6">
    <source>
        <dbReference type="HAMAP-Rule" id="MF_01216"/>
    </source>
</evidence>
<proteinExistence type="inferred from homology"/>
<reference evidence="8 9" key="1">
    <citation type="submission" date="2017-09" db="EMBL/GenBank/DDBJ databases">
        <authorList>
            <person name="Ehlers B."/>
            <person name="Leendertz F.H."/>
        </authorList>
    </citation>
    <scope>NUCLEOTIDE SEQUENCE [LARGE SCALE GENOMIC DNA]</scope>
    <source>
        <strain evidence="8 9">DSM 18289</strain>
    </source>
</reference>
<gene>
    <name evidence="6" type="primary">azoR</name>
    <name evidence="8" type="ORF">SAMN06265368_2572</name>
</gene>
<comment type="catalytic activity">
    <reaction evidence="6">
        <text>2 a quinone + NADH + H(+) = 2 a 1,4-benzosemiquinone + NAD(+)</text>
        <dbReference type="Rhea" id="RHEA:65952"/>
        <dbReference type="ChEBI" id="CHEBI:15378"/>
        <dbReference type="ChEBI" id="CHEBI:57540"/>
        <dbReference type="ChEBI" id="CHEBI:57945"/>
        <dbReference type="ChEBI" id="CHEBI:132124"/>
        <dbReference type="ChEBI" id="CHEBI:134225"/>
    </reaction>
</comment>
<dbReference type="GO" id="GO:0016655">
    <property type="term" value="F:oxidoreductase activity, acting on NAD(P)H, quinone or similar compound as acceptor"/>
    <property type="evidence" value="ECO:0007669"/>
    <property type="project" value="InterPro"/>
</dbReference>
<evidence type="ECO:0000313" key="9">
    <source>
        <dbReference type="Proteomes" id="UP000219439"/>
    </source>
</evidence>
<comment type="catalytic activity">
    <reaction evidence="5">
        <text>N,N-dimethyl-1,4-phenylenediamine + anthranilate + 2 NAD(+) = 2-(4-dimethylaminophenyl)diazenylbenzoate + 2 NADH + 2 H(+)</text>
        <dbReference type="Rhea" id="RHEA:55872"/>
        <dbReference type="ChEBI" id="CHEBI:15378"/>
        <dbReference type="ChEBI" id="CHEBI:15783"/>
        <dbReference type="ChEBI" id="CHEBI:16567"/>
        <dbReference type="ChEBI" id="CHEBI:57540"/>
        <dbReference type="ChEBI" id="CHEBI:57945"/>
        <dbReference type="ChEBI" id="CHEBI:71579"/>
        <dbReference type="EC" id="1.7.1.17"/>
    </reaction>
    <physiologicalReaction direction="right-to-left" evidence="5">
        <dbReference type="Rhea" id="RHEA:55874"/>
    </physiologicalReaction>
</comment>
<dbReference type="GO" id="GO:0009055">
    <property type="term" value="F:electron transfer activity"/>
    <property type="evidence" value="ECO:0007669"/>
    <property type="project" value="UniProtKB-UniRule"/>
</dbReference>
<evidence type="ECO:0000256" key="1">
    <source>
        <dbReference type="ARBA" id="ARBA00022630"/>
    </source>
</evidence>
<sequence length="211" mass="24186">MPKILYVEASPRKERSASIEVATAHIEQIKKKHPDTEVRKLDVWNMELPDFTGHIMDAKYAALSGVELSLAQKDAWEKIQELAASFFWSDHIVFSIPLWNFGIPYKLKHLIDVISQKDILFSVTEDGLEGLLGKKKVTAIYARGLNFDTDSLTPARNFDFQKPYMEMWFRFIGISNWESIVIEKTLFGPEVDHDARAEARLAASEKADLLW</sequence>
<dbReference type="InterPro" id="IPR003680">
    <property type="entry name" value="Flavodoxin_fold"/>
</dbReference>
<feature type="binding site" evidence="6">
    <location>
        <begin position="16"/>
        <end position="18"/>
    </location>
    <ligand>
        <name>FMN</name>
        <dbReference type="ChEBI" id="CHEBI:58210"/>
    </ligand>
</feature>
<comment type="similarity">
    <text evidence="6">Belongs to the azoreductase type 1 family.</text>
</comment>
<feature type="binding site" evidence="6">
    <location>
        <position position="10"/>
    </location>
    <ligand>
        <name>FMN</name>
        <dbReference type="ChEBI" id="CHEBI:58210"/>
    </ligand>
</feature>
<keyword evidence="1 6" id="KW-0285">Flavoprotein</keyword>
<dbReference type="PANTHER" id="PTHR43741:SF4">
    <property type="entry name" value="FMN-DEPENDENT NADH:QUINONE OXIDOREDUCTASE"/>
    <property type="match status" value="1"/>
</dbReference>
<dbReference type="EC" id="1.7.1.17" evidence="6"/>
<feature type="domain" description="Flavodoxin-like fold" evidence="7">
    <location>
        <begin position="3"/>
        <end position="205"/>
    </location>
</feature>
<dbReference type="OrthoDB" id="9787136at2"/>
<organism evidence="8 9">
    <name type="scientific">Cohaesibacter gelatinilyticus</name>
    <dbReference type="NCBI Taxonomy" id="372072"/>
    <lineage>
        <taxon>Bacteria</taxon>
        <taxon>Pseudomonadati</taxon>
        <taxon>Pseudomonadota</taxon>
        <taxon>Alphaproteobacteria</taxon>
        <taxon>Hyphomicrobiales</taxon>
        <taxon>Cohaesibacteraceae</taxon>
    </lineage>
</organism>
<comment type="cofactor">
    <cofactor evidence="6">
        <name>FMN</name>
        <dbReference type="ChEBI" id="CHEBI:58210"/>
    </cofactor>
    <text evidence="6">Binds 1 FMN per subunit.</text>
</comment>
<dbReference type="InterPro" id="IPR029039">
    <property type="entry name" value="Flavoprotein-like_sf"/>
</dbReference>
<evidence type="ECO:0000256" key="4">
    <source>
        <dbReference type="ARBA" id="ARBA00023027"/>
    </source>
</evidence>
<dbReference type="EMBL" id="OBEL01000002">
    <property type="protein sequence ID" value="SNZ19483.1"/>
    <property type="molecule type" value="Genomic_DNA"/>
</dbReference>
<dbReference type="EC" id="1.6.5.-" evidence="6"/>
<keyword evidence="9" id="KW-1185">Reference proteome</keyword>
<evidence type="ECO:0000256" key="3">
    <source>
        <dbReference type="ARBA" id="ARBA00023002"/>
    </source>
</evidence>
<dbReference type="RefSeq" id="WP_097153829.1">
    <property type="nucleotide sequence ID" value="NZ_OBEL01000002.1"/>
</dbReference>
<evidence type="ECO:0000313" key="8">
    <source>
        <dbReference type="EMBL" id="SNZ19483.1"/>
    </source>
</evidence>
<comment type="function">
    <text evidence="6">Quinone reductase that provides resistance to thiol-specific stress caused by electrophilic quinones.</text>
</comment>
<protein>
    <recommendedName>
        <fullName evidence="6">FMN dependent NADH:quinone oxidoreductase</fullName>
        <ecNumber evidence="6">1.6.5.-</ecNumber>
    </recommendedName>
    <alternativeName>
        <fullName evidence="6">Azo-dye reductase</fullName>
    </alternativeName>
    <alternativeName>
        <fullName evidence="6">FMN-dependent NADH-azo compound oxidoreductase</fullName>
    </alternativeName>
    <alternativeName>
        <fullName evidence="6">FMN-dependent NADH-azoreductase</fullName>
        <ecNumber evidence="6">1.7.1.17</ecNumber>
    </alternativeName>
</protein>
<evidence type="ECO:0000256" key="5">
    <source>
        <dbReference type="ARBA" id="ARBA00048542"/>
    </source>
</evidence>
<comment type="subunit">
    <text evidence="6">Homodimer.</text>
</comment>
<evidence type="ECO:0000256" key="2">
    <source>
        <dbReference type="ARBA" id="ARBA00022643"/>
    </source>
</evidence>
<dbReference type="Gene3D" id="3.40.50.360">
    <property type="match status" value="1"/>
</dbReference>
<dbReference type="PANTHER" id="PTHR43741">
    <property type="entry name" value="FMN-DEPENDENT NADH-AZOREDUCTASE 1"/>
    <property type="match status" value="1"/>
</dbReference>
<dbReference type="GO" id="GO:0016652">
    <property type="term" value="F:oxidoreductase activity, acting on NAD(P)H as acceptor"/>
    <property type="evidence" value="ECO:0007669"/>
    <property type="project" value="UniProtKB-UniRule"/>
</dbReference>
<keyword evidence="4 6" id="KW-0520">NAD</keyword>
<dbReference type="InterPro" id="IPR023048">
    <property type="entry name" value="NADH:quinone_OxRdtase_FMN_depd"/>
</dbReference>
<comment type="caution">
    <text evidence="6">Lacks conserved residue(s) required for the propagation of feature annotation.</text>
</comment>
<dbReference type="InterPro" id="IPR050104">
    <property type="entry name" value="FMN-dep_NADH:Q_OxRdtase_AzoR1"/>
</dbReference>
<dbReference type="Pfam" id="PF02525">
    <property type="entry name" value="Flavodoxin_2"/>
    <property type="match status" value="1"/>
</dbReference>
<dbReference type="SUPFAM" id="SSF52218">
    <property type="entry name" value="Flavoproteins"/>
    <property type="match status" value="1"/>
</dbReference>
<keyword evidence="2 6" id="KW-0288">FMN</keyword>
<evidence type="ECO:0000259" key="7">
    <source>
        <dbReference type="Pfam" id="PF02525"/>
    </source>
</evidence>
<dbReference type="AlphaFoldDB" id="A0A285PE18"/>
<keyword evidence="3 6" id="KW-0560">Oxidoreductase</keyword>
<dbReference type="GO" id="GO:0010181">
    <property type="term" value="F:FMN binding"/>
    <property type="evidence" value="ECO:0007669"/>
    <property type="project" value="UniProtKB-UniRule"/>
</dbReference>
<dbReference type="HAMAP" id="MF_01216">
    <property type="entry name" value="Azoreductase_type1"/>
    <property type="match status" value="1"/>
</dbReference>